<dbReference type="CDD" id="cd18809">
    <property type="entry name" value="SF1_C_RecD"/>
    <property type="match status" value="1"/>
</dbReference>
<dbReference type="GeneID" id="113718164"/>
<accession>A0A6P6V8C8</accession>
<evidence type="ECO:0000313" key="3">
    <source>
        <dbReference type="Proteomes" id="UP001652660"/>
    </source>
</evidence>
<dbReference type="GO" id="GO:0006310">
    <property type="term" value="P:DNA recombination"/>
    <property type="evidence" value="ECO:0007669"/>
    <property type="project" value="UniProtKB-KW"/>
</dbReference>
<dbReference type="InterPro" id="IPR027417">
    <property type="entry name" value="P-loop_NTPase"/>
</dbReference>
<keyword evidence="1" id="KW-0378">Hydrolase</keyword>
<reference evidence="4" key="2">
    <citation type="submission" date="2025-08" db="UniProtKB">
        <authorList>
            <consortium name="RefSeq"/>
        </authorList>
    </citation>
    <scope>IDENTIFICATION</scope>
    <source>
        <tissue evidence="4">Leaves</tissue>
    </source>
</reference>
<dbReference type="OrthoDB" id="1741365at2759"/>
<organism evidence="3 4">
    <name type="scientific">Coffea arabica</name>
    <name type="common">Arabian coffee</name>
    <dbReference type="NCBI Taxonomy" id="13443"/>
    <lineage>
        <taxon>Eukaryota</taxon>
        <taxon>Viridiplantae</taxon>
        <taxon>Streptophyta</taxon>
        <taxon>Embryophyta</taxon>
        <taxon>Tracheophyta</taxon>
        <taxon>Spermatophyta</taxon>
        <taxon>Magnoliopsida</taxon>
        <taxon>eudicotyledons</taxon>
        <taxon>Gunneridae</taxon>
        <taxon>Pentapetalae</taxon>
        <taxon>asterids</taxon>
        <taxon>lamiids</taxon>
        <taxon>Gentianales</taxon>
        <taxon>Rubiaceae</taxon>
        <taxon>Ixoroideae</taxon>
        <taxon>Gardenieae complex</taxon>
        <taxon>Bertiereae - Coffeeae clade</taxon>
        <taxon>Coffeeae</taxon>
        <taxon>Coffea</taxon>
    </lineage>
</organism>
<comment type="cofactor">
    <cofactor evidence="1">
        <name>Mg(2+)</name>
        <dbReference type="ChEBI" id="CHEBI:18420"/>
    </cofactor>
</comment>
<dbReference type="Gene3D" id="3.40.50.300">
    <property type="entry name" value="P-loop containing nucleotide triphosphate hydrolases"/>
    <property type="match status" value="2"/>
</dbReference>
<keyword evidence="1" id="KW-0347">Helicase</keyword>
<comment type="similarity">
    <text evidence="1">Belongs to the helicase family.</text>
</comment>
<keyword evidence="3" id="KW-1185">Reference proteome</keyword>
<dbReference type="GO" id="GO:0000723">
    <property type="term" value="P:telomere maintenance"/>
    <property type="evidence" value="ECO:0007669"/>
    <property type="project" value="InterPro"/>
</dbReference>
<reference evidence="3" key="1">
    <citation type="journal article" date="2025" name="Foods">
        <title>Unveiling the Microbial Signatures of Arabica Coffee Cherries: Insights into Ripeness Specific Diversity, Functional Traits, and Implications for Quality and Safety.</title>
        <authorList>
            <consortium name="RefSeq"/>
            <person name="Tenea G.N."/>
            <person name="Cifuentes V."/>
            <person name="Reyes P."/>
            <person name="Cevallos-Vallejos M."/>
        </authorList>
    </citation>
    <scope>NUCLEOTIDE SEQUENCE [LARGE SCALE GENOMIC DNA]</scope>
</reference>
<dbReference type="GO" id="GO:0006281">
    <property type="term" value="P:DNA repair"/>
    <property type="evidence" value="ECO:0007669"/>
    <property type="project" value="UniProtKB-KW"/>
</dbReference>
<dbReference type="GO" id="GO:0043139">
    <property type="term" value="F:5'-3' DNA helicase activity"/>
    <property type="evidence" value="ECO:0007669"/>
    <property type="project" value="UniProtKB-EC"/>
</dbReference>
<comment type="catalytic activity">
    <reaction evidence="1">
        <text>ATP + H2O = ADP + phosphate + H(+)</text>
        <dbReference type="Rhea" id="RHEA:13065"/>
        <dbReference type="ChEBI" id="CHEBI:15377"/>
        <dbReference type="ChEBI" id="CHEBI:15378"/>
        <dbReference type="ChEBI" id="CHEBI:30616"/>
        <dbReference type="ChEBI" id="CHEBI:43474"/>
        <dbReference type="ChEBI" id="CHEBI:456216"/>
        <dbReference type="EC" id="5.6.2.3"/>
    </reaction>
</comment>
<dbReference type="AlphaFoldDB" id="A0A6P6V8C8"/>
<keyword evidence="1" id="KW-0227">DNA damage</keyword>
<name>A0A6P6V8C8_COFAR</name>
<dbReference type="EC" id="5.6.2.3" evidence="1"/>
<gene>
    <name evidence="4" type="primary">LOC113718164</name>
</gene>
<dbReference type="Pfam" id="PF05970">
    <property type="entry name" value="PIF1"/>
    <property type="match status" value="1"/>
</dbReference>
<evidence type="ECO:0000259" key="2">
    <source>
        <dbReference type="Pfam" id="PF05970"/>
    </source>
</evidence>
<keyword evidence="1" id="KW-0234">DNA repair</keyword>
<dbReference type="SUPFAM" id="SSF52540">
    <property type="entry name" value="P-loop containing nucleoside triphosphate hydrolases"/>
    <property type="match status" value="2"/>
</dbReference>
<dbReference type="GO" id="GO:0005524">
    <property type="term" value="F:ATP binding"/>
    <property type="evidence" value="ECO:0007669"/>
    <property type="project" value="UniProtKB-KW"/>
</dbReference>
<dbReference type="PANTHER" id="PTHR10492:SF57">
    <property type="entry name" value="ATP-DEPENDENT DNA HELICASE"/>
    <property type="match status" value="1"/>
</dbReference>
<dbReference type="PANTHER" id="PTHR10492">
    <property type="match status" value="1"/>
</dbReference>
<protein>
    <recommendedName>
        <fullName evidence="1">ATP-dependent DNA helicase</fullName>
        <ecNumber evidence="1">5.6.2.3</ecNumber>
    </recommendedName>
</protein>
<sequence length="393" mass="43860">MSEDFMRNTELSAREIKRKVLEQINGFLQSMGKNIASFGLLPNNYSFSDVENQTRDVLAEKIIKVLEEDLNAISLLNQNQRQAFEVISKRVYENKNGAFFVDGPGETGKSFLYRALLADIRSKGYIALAIATSGIAASILFGGRTAHSRQTLPVVRKGSQSETIAASLINSPIWPALEKLELTQNMRARFDPSFADFLLRVGDGTDQAEGDSLIQLPSSILVSNGSRNASLHDLIDMVYPHIQHRSENPALPLNRAILITKNHFVDEVNDILIEKFPAVGDFAGKDVFIHRIPLQPPTDEQYPIPYIRTQFSIRLCFAMTINKAQGQTLDCVGIYLKEPVFSHGHLYVALSRARTASQVKVLIKPPFFDKPGTDQTKIIVFREVLETSRLAAK</sequence>
<proteinExistence type="inferred from homology"/>
<keyword evidence="1" id="KW-0233">DNA recombination</keyword>
<dbReference type="Proteomes" id="UP001652660">
    <property type="component" value="Chromosome 11e"/>
</dbReference>
<evidence type="ECO:0000256" key="1">
    <source>
        <dbReference type="RuleBase" id="RU363044"/>
    </source>
</evidence>
<feature type="domain" description="DNA helicase Pif1-like DEAD-box helicase" evidence="2">
    <location>
        <begin position="76"/>
        <end position="149"/>
    </location>
</feature>
<keyword evidence="1" id="KW-0067">ATP-binding</keyword>
<dbReference type="RefSeq" id="XP_027098885.2">
    <property type="nucleotide sequence ID" value="XM_027243084.2"/>
</dbReference>
<dbReference type="InterPro" id="IPR010285">
    <property type="entry name" value="DNA_helicase_pif1-like_DEAD"/>
</dbReference>
<dbReference type="GO" id="GO:0016787">
    <property type="term" value="F:hydrolase activity"/>
    <property type="evidence" value="ECO:0007669"/>
    <property type="project" value="UniProtKB-KW"/>
</dbReference>
<evidence type="ECO:0000313" key="4">
    <source>
        <dbReference type="RefSeq" id="XP_027098885.2"/>
    </source>
</evidence>
<keyword evidence="1" id="KW-0547">Nucleotide-binding</keyword>